<evidence type="ECO:0000313" key="4">
    <source>
        <dbReference type="EMBL" id="OVF11267.1"/>
    </source>
</evidence>
<accession>A0AA91T4H9</accession>
<comment type="caution">
    <text evidence="4">The sequence shown here is derived from an EMBL/GenBank/DDBJ whole genome shotgun (WGS) entry which is preliminary data.</text>
</comment>
<keyword evidence="1" id="KW-0479">Metal-binding</keyword>
<dbReference type="KEGG" id="clus:A9F13_01g07557"/>
<feature type="region of interest" description="Disordered" evidence="2">
    <location>
        <begin position="567"/>
        <end position="607"/>
    </location>
</feature>
<organism evidence="4 5">
    <name type="scientific">Clavispora lusitaniae</name>
    <name type="common">Candida lusitaniae</name>
    <dbReference type="NCBI Taxonomy" id="36911"/>
    <lineage>
        <taxon>Eukaryota</taxon>
        <taxon>Fungi</taxon>
        <taxon>Dikarya</taxon>
        <taxon>Ascomycota</taxon>
        <taxon>Saccharomycotina</taxon>
        <taxon>Pichiomycetes</taxon>
        <taxon>Metschnikowiaceae</taxon>
        <taxon>Clavispora</taxon>
    </lineage>
</organism>
<evidence type="ECO:0000259" key="3">
    <source>
        <dbReference type="PROSITE" id="PS50157"/>
    </source>
</evidence>
<dbReference type="InterPro" id="IPR013087">
    <property type="entry name" value="Znf_C2H2_type"/>
</dbReference>
<evidence type="ECO:0000256" key="1">
    <source>
        <dbReference type="PROSITE-ProRule" id="PRU00042"/>
    </source>
</evidence>
<feature type="compositionally biased region" description="Polar residues" evidence="2">
    <location>
        <begin position="585"/>
        <end position="598"/>
    </location>
</feature>
<feature type="compositionally biased region" description="Acidic residues" evidence="2">
    <location>
        <begin position="295"/>
        <end position="305"/>
    </location>
</feature>
<feature type="domain" description="C2H2-type" evidence="3">
    <location>
        <begin position="354"/>
        <end position="390"/>
    </location>
</feature>
<reference evidence="4 5" key="1">
    <citation type="submission" date="2017-04" db="EMBL/GenBank/DDBJ databases">
        <title>Draft genome of the yeast Clavispora lusitaniae type strain CBS 6936.</title>
        <authorList>
            <person name="Durrens P."/>
            <person name="Klopp C."/>
            <person name="Biteau N."/>
            <person name="Fitton-Ouhabi V."/>
            <person name="Dementhon K."/>
            <person name="Accoceberry I."/>
            <person name="Sherman D.J."/>
            <person name="Noel T."/>
        </authorList>
    </citation>
    <scope>NUCLEOTIDE SEQUENCE [LARGE SCALE GENOMIC DNA]</scope>
    <source>
        <strain evidence="4 5">CBS 6936</strain>
    </source>
</reference>
<dbReference type="Proteomes" id="UP000195602">
    <property type="component" value="Unassembled WGS sequence"/>
</dbReference>
<feature type="region of interest" description="Disordered" evidence="2">
    <location>
        <begin position="286"/>
        <end position="322"/>
    </location>
</feature>
<protein>
    <recommendedName>
        <fullName evidence="3">C2H2-type domain-containing protein</fullName>
    </recommendedName>
</protein>
<keyword evidence="1" id="KW-0863">Zinc-finger</keyword>
<feature type="compositionally biased region" description="Basic and acidic residues" evidence="2">
    <location>
        <begin position="311"/>
        <end position="322"/>
    </location>
</feature>
<dbReference type="Gene3D" id="3.30.160.60">
    <property type="entry name" value="Classic Zinc Finger"/>
    <property type="match status" value="1"/>
</dbReference>
<dbReference type="AlphaFoldDB" id="A0AA91T4H9"/>
<dbReference type="EMBL" id="LYUB02000001">
    <property type="protein sequence ID" value="OVF11267.1"/>
    <property type="molecule type" value="Genomic_DNA"/>
</dbReference>
<feature type="compositionally biased region" description="Polar residues" evidence="2">
    <location>
        <begin position="250"/>
        <end position="263"/>
    </location>
</feature>
<dbReference type="PROSITE" id="PS50157">
    <property type="entry name" value="ZINC_FINGER_C2H2_2"/>
    <property type="match status" value="1"/>
</dbReference>
<name>A0AA91T4H9_CLALS</name>
<feature type="region of interest" description="Disordered" evidence="2">
    <location>
        <begin position="226"/>
        <end position="265"/>
    </location>
</feature>
<proteinExistence type="predicted"/>
<gene>
    <name evidence="4" type="ORF">A9F13_01g07557</name>
</gene>
<evidence type="ECO:0000313" key="5">
    <source>
        <dbReference type="Proteomes" id="UP000195602"/>
    </source>
</evidence>
<sequence>MSAAASDPEYDPIIEDLKKIVPSNAPPSLSFEADMEIPSIKDYSLRLASTLELLLEETSDDSRMQYEVEVKDMTVQVPVSSAEQSTRKYPDDYLSRILIDCYQPLMKLSTSYFNLAFSSHITKFLVNVVYSLECWEIYHLLQMIPSFSYFLKLVDIGVTETPLGNIVSPPQNLMRFNLRQGFQYPFPYPAYHFSYHTIDPHVSARKYARVQIKPYIDLRLKKTKPQVAKPLRKNPQPYRSSTDGDESSESRVTVSPVKQASHTSEADFARHHKVYIFMRSSPKQIEEESLNLGKDEEDDDEEYDSESALAQDKEDLEKMDPHTRAEGKYVFVPSSYEERLQNDQRTKARLATVHQCRLLDPGTNRPCLKIFYGRNELRRHKEFVHATNRKLYRCVFCEKEGNNDRFYPRHDSLARHIRRQHGITGRENKTAVSLAKQHAEIREKSPIQSVPPNAYFTLPSQGPVPVASSSYGNQTNTVGYKLPPLSDPKTVRSIPYQTIPPPLQFANLPPYLPPPSTLLQDEESTKSFGRGMPPGYQKFRFPNNYYPPANSQYGPVYGATNVFSNDSRNFPGSMPPRGPILPEGSSINRNSLSQGQIPPTNPSDERK</sequence>
<evidence type="ECO:0000256" key="2">
    <source>
        <dbReference type="SAM" id="MobiDB-lite"/>
    </source>
</evidence>
<keyword evidence="1" id="KW-0862">Zinc</keyword>
<dbReference type="GO" id="GO:0008270">
    <property type="term" value="F:zinc ion binding"/>
    <property type="evidence" value="ECO:0007669"/>
    <property type="project" value="UniProtKB-KW"/>
</dbReference>